<dbReference type="STRING" id="519442.Huta_2955"/>
<evidence type="ECO:0000313" key="2">
    <source>
        <dbReference type="Proteomes" id="UP000002071"/>
    </source>
</evidence>
<dbReference type="eggNOG" id="arCOG08155">
    <property type="taxonomic scope" value="Archaea"/>
</dbReference>
<dbReference type="HOGENOM" id="CLU_709044_0_0_2"/>
<name>C7NSK0_HALUD</name>
<dbReference type="KEGG" id="hut:Huta_2955"/>
<sequence length="418" mass="46868">MRTTLRRRLAGWLAERNKLPTTGQAVLGYYADSGVFDRESIQLKRIVDRRTQAMIADAFDPVEDAIAKEFDIDPAEVSFSYDTKLTMPAELTLGQIYRTARHRASDGADPVALSMWESDRETASDLAENDVAGPVSFRKSISDAQWQAGPTSPQDLVDGGDYLTRLVLAALIDGDMRDAINDAEFEDFSVAFTVTPDERRRVAEVAQKTLEAELEDTFDRLPDEVREIYDWAVDLSERHQDRDPHFRELFEAARDGDSAARDRIKAEYRDVSLSAFDADIDLFEGVETLPYLKTQYARVGVIYDGMIEMYRRAGLPVDEAFKRSIVLAIIGAQIWLDDVDDYADDRVDGQLTPVTAEYILAENTETAYDRIVSISEQYFDLAERFATQTDSPLTGIATEYIYRSGDPGVLPGAVAGEE</sequence>
<protein>
    <submittedName>
        <fullName evidence="1">Uncharacterized protein</fullName>
    </submittedName>
</protein>
<gene>
    <name evidence="1" type="ordered locus">Huta_2955</name>
</gene>
<organism evidence="1 2">
    <name type="scientific">Halorhabdus utahensis (strain DSM 12940 / JCM 11049 / AX-2)</name>
    <dbReference type="NCBI Taxonomy" id="519442"/>
    <lineage>
        <taxon>Archaea</taxon>
        <taxon>Methanobacteriati</taxon>
        <taxon>Methanobacteriota</taxon>
        <taxon>Stenosarchaea group</taxon>
        <taxon>Halobacteria</taxon>
        <taxon>Halobacteriales</taxon>
        <taxon>Haloarculaceae</taxon>
        <taxon>Halorhabdus</taxon>
    </lineage>
</organism>
<reference evidence="1 2" key="1">
    <citation type="journal article" date="2009" name="Stand. Genomic Sci.">
        <title>Complete genome sequence of Halorhabdus utahensis type strain (AX-2).</title>
        <authorList>
            <person name="Anderson I."/>
            <person name="Tindall B.J."/>
            <person name="Pomrenke H."/>
            <person name="Goker M."/>
            <person name="Lapidus A."/>
            <person name="Nolan M."/>
            <person name="Copeland A."/>
            <person name="Glavina Del Rio T."/>
            <person name="Chen F."/>
            <person name="Tice H."/>
            <person name="Cheng J.F."/>
            <person name="Lucas S."/>
            <person name="Chertkov O."/>
            <person name="Bruce D."/>
            <person name="Brettin T."/>
            <person name="Detter J.C."/>
            <person name="Han C."/>
            <person name="Goodwin L."/>
            <person name="Land M."/>
            <person name="Hauser L."/>
            <person name="Chang Y.J."/>
            <person name="Jeffries C.D."/>
            <person name="Pitluck S."/>
            <person name="Pati A."/>
            <person name="Mavromatis K."/>
            <person name="Ivanova N."/>
            <person name="Ovchinnikova G."/>
            <person name="Chen A."/>
            <person name="Palaniappan K."/>
            <person name="Chain P."/>
            <person name="Rohde M."/>
            <person name="Bristow J."/>
            <person name="Eisen J.A."/>
            <person name="Markowitz V."/>
            <person name="Hugenholtz P."/>
            <person name="Kyrpides N.C."/>
            <person name="Klenk H.P."/>
        </authorList>
    </citation>
    <scope>NUCLEOTIDE SEQUENCE [LARGE SCALE GENOMIC DNA]</scope>
    <source>
        <strain evidence="2">DSM 12940 / JCM 11049 / AX-2</strain>
    </source>
</reference>
<dbReference type="RefSeq" id="WP_015790678.1">
    <property type="nucleotide sequence ID" value="NC_013158.1"/>
</dbReference>
<evidence type="ECO:0000313" key="1">
    <source>
        <dbReference type="EMBL" id="ACV13116.1"/>
    </source>
</evidence>
<dbReference type="GeneID" id="8385264"/>
<dbReference type="OrthoDB" id="263605at2157"/>
<proteinExistence type="predicted"/>
<dbReference type="Proteomes" id="UP000002071">
    <property type="component" value="Chromosome"/>
</dbReference>
<dbReference type="AlphaFoldDB" id="C7NSK0"/>
<dbReference type="EMBL" id="CP001687">
    <property type="protein sequence ID" value="ACV13116.1"/>
    <property type="molecule type" value="Genomic_DNA"/>
</dbReference>
<keyword evidence="2" id="KW-1185">Reference proteome</keyword>
<accession>C7NSK0</accession>